<dbReference type="InterPro" id="IPR056268">
    <property type="entry name" value="CUB_CDCP1_1st"/>
</dbReference>
<evidence type="ECO:0000259" key="3">
    <source>
        <dbReference type="Pfam" id="PF23665"/>
    </source>
</evidence>
<gene>
    <name evidence="7 9" type="primary">CDCP1</name>
</gene>
<dbReference type="AlphaFoldDB" id="A0A5G2QYP7"/>
<dbReference type="STRING" id="9823.ENSSSCP00000069268"/>
<evidence type="ECO:0000313" key="9">
    <source>
        <dbReference type="VGNC" id="VGNC:86471"/>
    </source>
</evidence>
<feature type="domain" description="CDCP1 second and fifth CUB" evidence="5">
    <location>
        <begin position="444"/>
        <end position="520"/>
    </location>
</feature>
<feature type="transmembrane region" description="Helical" evidence="2">
    <location>
        <begin position="669"/>
        <end position="692"/>
    </location>
</feature>
<dbReference type="InterPro" id="IPR038811">
    <property type="entry name" value="CDCP1"/>
</dbReference>
<accession>A0A5G2QYP7</accession>
<keyword evidence="2" id="KW-0812">Transmembrane</keyword>
<dbReference type="Pfam" id="PF23667">
    <property type="entry name" value="CUB_CDCP1_1"/>
    <property type="match status" value="1"/>
</dbReference>
<name>A0A5G2QYP7_PIG</name>
<evidence type="ECO:0000256" key="1">
    <source>
        <dbReference type="SAM" id="MobiDB-lite"/>
    </source>
</evidence>
<feature type="domain" description="CDCP1 second and fifth CUB" evidence="5">
    <location>
        <begin position="110"/>
        <end position="214"/>
    </location>
</feature>
<proteinExistence type="predicted"/>
<reference evidence="7" key="4">
    <citation type="submission" date="2025-09" db="UniProtKB">
        <authorList>
            <consortium name="Ensembl"/>
        </authorList>
    </citation>
    <scope>IDENTIFICATION</scope>
</reference>
<feature type="compositionally biased region" description="Basic and acidic residues" evidence="1">
    <location>
        <begin position="829"/>
        <end position="838"/>
    </location>
</feature>
<dbReference type="InterPro" id="IPR056965">
    <property type="entry name" value="CUB_CDCP1_4th"/>
</dbReference>
<dbReference type="Pfam" id="PF23668">
    <property type="entry name" value="CUB_CDCP1_2"/>
    <property type="match status" value="2"/>
</dbReference>
<evidence type="ECO:0000259" key="5">
    <source>
        <dbReference type="Pfam" id="PF23668"/>
    </source>
</evidence>
<evidence type="ECO:0000259" key="4">
    <source>
        <dbReference type="Pfam" id="PF23667"/>
    </source>
</evidence>
<evidence type="ECO:0000259" key="6">
    <source>
        <dbReference type="Pfam" id="PF25142"/>
    </source>
</evidence>
<reference evidence="7" key="3">
    <citation type="submission" date="2025-08" db="UniProtKB">
        <authorList>
            <consortium name="Ensembl"/>
        </authorList>
    </citation>
    <scope>IDENTIFICATION</scope>
</reference>
<feature type="domain" description="CDCP1 third and sixth CUB" evidence="3">
    <location>
        <begin position="220"/>
        <end position="323"/>
    </location>
</feature>
<protein>
    <submittedName>
        <fullName evidence="7">CUB domain containing protein 1</fullName>
    </submittedName>
</protein>
<sequence>MTNPRPESFLVPFSDSVSDILLHSRWDMEVYEIALPHGSGITVFIKPGTPTLPMKLCHIISSRRKETTLSIKSGDKIVFYFSCQDPENHFVIEIQKNIDCMAGPCPFGEVQLQPSTSVLPSLNRTFIWDVRAHKNIGLELQFSHPRLRQIGPRESCPDGVSHSISGRIDTSLVRIGTFCRNGTVSRIKMQEGVKMALHLPWFHDRNISGFSIANRSSIKRLCIIESVFEGEGSATLMSANYPDGFPEDELMTWQFIIPAHLRASVSFLHFNVSNCVKKEERVEYYIPGSTTNPEVFKLEDKQPGNMAGNFNLSLQGCDQDAQNPGILRLQFQVLVQRPQDESNKTYVVDLSNEQAMSLTIEPRLSKQSRKFVPGCFVCLDSRTCSTNLTLTSGSKHKISFLCDDLTRLWINAEKTITCMDHRYCHRKSYSLQVPWYILQLPVQLHDFSWKLLVPKDSLSLALVPAQKLQQHTHERACNTSFSYLLASAVPGQELYFGFFCSGGSIEQIQVKQNVSVTLRTFAPNFQQEASRQNLTVSFIPHFKEEGVFTVTPDTKSKVYLRTPNWDRGLPSLTSVSWNISVPRDQVACLTFLKERTGVVCQTGRAFMIIQEQRARAEEIFSLEEEVLPKPSFHHHSFWVNISNCSPASGKQLDLLFWVSLSPRTTDLTVIIIAVVGGGALLLFALGLIICFVKKNRKKKITKGPAVGIYNGNVNTQMPMQPKKFQKRRKDNDSHVYAVIDDTMVYGHLLQDANGSFLQPEVDTYRPFQGPTGDRPPSPPPICSRAPTAKLTTEEPSPGFLPESESEPYAFSHPKDGNISNGNTDTPLLDAHKPTEPGE</sequence>
<organism evidence="7 8">
    <name type="scientific">Sus scrofa</name>
    <name type="common">Pig</name>
    <dbReference type="NCBI Taxonomy" id="9823"/>
    <lineage>
        <taxon>Eukaryota</taxon>
        <taxon>Metazoa</taxon>
        <taxon>Chordata</taxon>
        <taxon>Craniata</taxon>
        <taxon>Vertebrata</taxon>
        <taxon>Euteleostomi</taxon>
        <taxon>Mammalia</taxon>
        <taxon>Eutheria</taxon>
        <taxon>Laurasiatheria</taxon>
        <taxon>Artiodactyla</taxon>
        <taxon>Suina</taxon>
        <taxon>Suidae</taxon>
        <taxon>Sus</taxon>
    </lineage>
</organism>
<dbReference type="Pfam" id="PF25142">
    <property type="entry name" value="CUB_CDCP1_4th"/>
    <property type="match status" value="1"/>
</dbReference>
<dbReference type="GeneTree" id="ENSGT00390000010209"/>
<reference evidence="8" key="1">
    <citation type="submission" date="2009-11" db="EMBL/GenBank/DDBJ databases">
        <authorList>
            <consortium name="Porcine genome sequencing project"/>
        </authorList>
    </citation>
    <scope>NUCLEOTIDE SEQUENCE [LARGE SCALE GENOMIC DNA]</scope>
    <source>
        <strain evidence="8">Duroc</strain>
    </source>
</reference>
<evidence type="ECO:0000313" key="7">
    <source>
        <dbReference type="Ensembl" id="ENSSSCP00000069268.1"/>
    </source>
</evidence>
<dbReference type="InterPro" id="IPR056266">
    <property type="entry name" value="CDCP1_CUB_3rd_6th"/>
</dbReference>
<dbReference type="InterPro" id="IPR056269">
    <property type="entry name" value="CUB_CDCP1_2nd_5th"/>
</dbReference>
<reference evidence="7" key="2">
    <citation type="journal article" date="2020" name="Gigascience">
        <title>An improved pig reference genome sequence to enable pig genetics and genomics research.</title>
        <authorList>
            <person name="Warr A."/>
            <person name="Affara N."/>
            <person name="Aken B."/>
            <person name="Beiki H."/>
            <person name="Bickhart D.M."/>
            <person name="Billis K."/>
            <person name="Chow W."/>
            <person name="Eory L."/>
            <person name="Finlayson H.A."/>
            <person name="Flicek P."/>
            <person name="Giron C.G."/>
            <person name="Griffin D.K."/>
            <person name="Hall R."/>
            <person name="Hannum G."/>
            <person name="Hourlier T."/>
            <person name="Howe K."/>
            <person name="Hume D.A."/>
            <person name="Izuogu O."/>
            <person name="Kim K."/>
            <person name="Koren S."/>
            <person name="Liu H."/>
            <person name="Manchanda N."/>
            <person name="Martin F.J."/>
            <person name="Nonneman D.J."/>
            <person name="O'Connor R.E."/>
            <person name="Phillippy A.M."/>
            <person name="Rohrer G.A."/>
            <person name="Rosen B.D."/>
            <person name="Rund L.A."/>
            <person name="Sargent C.A."/>
            <person name="Schook L.B."/>
            <person name="Schroeder S.G."/>
            <person name="Schwartz A.S."/>
            <person name="Skinner B.M."/>
            <person name="Talbot R."/>
            <person name="Tseng E."/>
            <person name="Tuggle C.K."/>
            <person name="Watson M."/>
            <person name="Smith T.P.L."/>
            <person name="Archibald A.L."/>
        </authorList>
    </citation>
    <scope>NUCLEOTIDE SEQUENCE [LARGE SCALE GENOMIC DNA]</scope>
    <source>
        <strain evidence="7">Duroc</strain>
    </source>
</reference>
<evidence type="ECO:0000256" key="2">
    <source>
        <dbReference type="SAM" id="Phobius"/>
    </source>
</evidence>
<dbReference type="VGNC" id="VGNC:86471">
    <property type="gene designation" value="CDCP1"/>
</dbReference>
<feature type="domain" description="CDCP1 fourth CUB" evidence="6">
    <location>
        <begin position="346"/>
        <end position="433"/>
    </location>
</feature>
<evidence type="ECO:0000313" key="8">
    <source>
        <dbReference type="Proteomes" id="UP000008227"/>
    </source>
</evidence>
<dbReference type="Bgee" id="ENSSSCG00000011298">
    <property type="expression patterns" value="Expressed in adult mammalian kidney and 33 other cell types or tissues"/>
</dbReference>
<keyword evidence="2" id="KW-1133">Transmembrane helix</keyword>
<dbReference type="Proteomes" id="UP000008227">
    <property type="component" value="Chromosome 13"/>
</dbReference>
<feature type="domain" description="CDCP1 first CUB" evidence="4">
    <location>
        <begin position="32"/>
        <end position="100"/>
    </location>
</feature>
<feature type="region of interest" description="Disordered" evidence="1">
    <location>
        <begin position="760"/>
        <end position="838"/>
    </location>
</feature>
<feature type="domain" description="CDCP1 third and sixth CUB" evidence="3">
    <location>
        <begin position="543"/>
        <end position="657"/>
    </location>
</feature>
<dbReference type="Ensembl" id="ENSSSCT00000085364.1">
    <property type="protein sequence ID" value="ENSSSCP00000069268.1"/>
    <property type="gene ID" value="ENSSSCG00000011298.6"/>
</dbReference>
<keyword evidence="2" id="KW-0472">Membrane</keyword>
<dbReference type="Pfam" id="PF23665">
    <property type="entry name" value="CDCP1_CUB_6"/>
    <property type="match status" value="2"/>
</dbReference>
<dbReference type="PANTHER" id="PTHR14477:SF1">
    <property type="entry name" value="CUB DOMAIN-CONTAINING PROTEIN 1"/>
    <property type="match status" value="1"/>
</dbReference>
<dbReference type="ExpressionAtlas" id="A0A5G2QYP7">
    <property type="expression patterns" value="baseline and differential"/>
</dbReference>
<dbReference type="PANTHER" id="PTHR14477">
    <property type="entry name" value="CUB DOMAIN-CONTAINING PROTEIN 1"/>
    <property type="match status" value="1"/>
</dbReference>
<keyword evidence="8" id="KW-1185">Reference proteome</keyword>
<dbReference type="FunCoup" id="A0A5G2QYP7">
    <property type="interactions" value="165"/>
</dbReference>
<dbReference type="InParanoid" id="A0A5G2QYP7"/>